<accession>W9G741</accession>
<proteinExistence type="predicted"/>
<dbReference type="AlphaFoldDB" id="W9G741"/>
<reference evidence="2 3" key="1">
    <citation type="submission" date="2013-08" db="EMBL/GenBank/DDBJ databases">
        <title>Intrasporangium oryzae NRRL B-24470.</title>
        <authorList>
            <person name="Liu H."/>
            <person name="Wang G."/>
        </authorList>
    </citation>
    <scope>NUCLEOTIDE SEQUENCE [LARGE SCALE GENOMIC DNA]</scope>
    <source>
        <strain evidence="2 3">NRRL B-24470</strain>
    </source>
</reference>
<evidence type="ECO:0000313" key="2">
    <source>
        <dbReference type="EMBL" id="EWT01097.1"/>
    </source>
</evidence>
<evidence type="ECO:0000256" key="1">
    <source>
        <dbReference type="SAM" id="MobiDB-lite"/>
    </source>
</evidence>
<evidence type="ECO:0000313" key="3">
    <source>
        <dbReference type="Proteomes" id="UP000019489"/>
    </source>
</evidence>
<keyword evidence="3" id="KW-1185">Reference proteome</keyword>
<dbReference type="Proteomes" id="UP000019489">
    <property type="component" value="Unassembled WGS sequence"/>
</dbReference>
<dbReference type="STRING" id="1386089.N865_11570"/>
<dbReference type="EMBL" id="AWSA01000028">
    <property type="protein sequence ID" value="EWT01097.1"/>
    <property type="molecule type" value="Genomic_DNA"/>
</dbReference>
<feature type="compositionally biased region" description="Basic and acidic residues" evidence="1">
    <location>
        <begin position="916"/>
        <end position="930"/>
    </location>
</feature>
<organism evidence="2 3">
    <name type="scientific">Intrasporangium oryzae NRRL B-24470</name>
    <dbReference type="NCBI Taxonomy" id="1386089"/>
    <lineage>
        <taxon>Bacteria</taxon>
        <taxon>Bacillati</taxon>
        <taxon>Actinomycetota</taxon>
        <taxon>Actinomycetes</taxon>
        <taxon>Micrococcales</taxon>
        <taxon>Intrasporangiaceae</taxon>
        <taxon>Intrasporangium</taxon>
    </lineage>
</organism>
<dbReference type="PATRIC" id="fig|1386089.3.peg.2649"/>
<feature type="region of interest" description="Disordered" evidence="1">
    <location>
        <begin position="872"/>
        <end position="936"/>
    </location>
</feature>
<dbReference type="RefSeq" id="WP_034806822.1">
    <property type="nucleotide sequence ID" value="NZ_AWSA01000028.1"/>
</dbReference>
<feature type="compositionally biased region" description="Basic and acidic residues" evidence="1">
    <location>
        <begin position="872"/>
        <end position="906"/>
    </location>
</feature>
<dbReference type="eggNOG" id="COG1073">
    <property type="taxonomic scope" value="Bacteria"/>
</dbReference>
<comment type="caution">
    <text evidence="2">The sequence shown here is derived from an EMBL/GenBank/DDBJ whole genome shotgun (WGS) entry which is preliminary data.</text>
</comment>
<name>W9G741_9MICO</name>
<sequence>MSLRIERSSDLPRRAALFLRDHSTGAPIECAPVYAHATLRIEGSSPMDVPLGLLGTDHVGFASWDLSPVRRRLSDMLTQPAGQAVPCYVDAIVADVASTGLAPIDLLRVDQAQGAAFAVTAAVERAAVVVSPRGSLPALQDGSLTDWHLSPASFSYLPAEVVGEAGTETLLPSTAAHSHFQFVQTVPLAKRYQATLASDPDWKSPSELGVHFFPTTAVTAMDLATQDPSIQVSNLDLGSEEFTKFKVEDNSHIRFAAIVTYDVTWVPVGHGLGEVVYSLPLAPAEMVRVAVIDWARRSTDSKVQQVVSGEVLDHEQTRDRAVSEVVMASAREVSGTTGLLGSIADGVTAGVASKAVQTLGMSASSSLSAGTRETTANTTNKLLDQFRQHSTAQRQLTSSVVVTSSQQEITQGRSRVVRNYNHSHAMTVLYYEVLRHFRVTVRADAGRPAILLKRELRAFTHATIFAHRAVLERCLLDGSMVGGLAIAETLVSAALLKAAPPPDPGGEPITLFTIYLRTGTLHNPDVGGRYRCSITYRDEAGISHEAYLQRLMPDEHALDDLSDPPMMQLPHNDEMVLAVLPDTAVDGSNLPPRLCQRDLLSLKFEITLAARKDTHCEYEFFRVDVRTVKGSDIIIVDDHRPPTVIGVAPKEFFHRVISAPDPPGRQSAMDHLTIEDRTLFLRLLAHLNSNRQYYWRQIWMREEPGARLVANGGLQLEIAGVKHDFFEAVDNVIVDVVGDEVVMPLSGDLLDEIDYRGEETSDETLISLPTRGVFAEAKLGQSNASEVIDGTRFWDWQTSPIPDTADPLTGLSLATRSQAVDLGATALGPGLAIVQPPAAPDPVAMANALTLLQQSALFQAGLTPEKLADLLKGQDKPGEDKPGDGKPSDGKPGDGKPQDGKGDEKPGGVGPQQPEAKPDPKKPKEPKEPAEPADNP</sequence>
<gene>
    <name evidence="2" type="ORF">N865_11570</name>
</gene>
<protein>
    <submittedName>
        <fullName evidence="2">Uncharacterized protein</fullName>
    </submittedName>
</protein>